<name>A0ABR4NF63_9FUNG</name>
<keyword evidence="10" id="KW-0732">Signal</keyword>
<feature type="domain" description="Receptor ligand binding region" evidence="12">
    <location>
        <begin position="59"/>
        <end position="394"/>
    </location>
</feature>
<organism evidence="13 14">
    <name type="scientific">Polyrhizophydium stewartii</name>
    <dbReference type="NCBI Taxonomy" id="2732419"/>
    <lineage>
        <taxon>Eukaryota</taxon>
        <taxon>Fungi</taxon>
        <taxon>Fungi incertae sedis</taxon>
        <taxon>Chytridiomycota</taxon>
        <taxon>Chytridiomycota incertae sedis</taxon>
        <taxon>Chytridiomycetes</taxon>
        <taxon>Rhizophydiales</taxon>
        <taxon>Rhizophydiales incertae sedis</taxon>
        <taxon>Polyrhizophydium</taxon>
    </lineage>
</organism>
<reference evidence="13 14" key="1">
    <citation type="submission" date="2023-09" db="EMBL/GenBank/DDBJ databases">
        <title>Pangenome analysis of Batrachochytrium dendrobatidis and related Chytrids.</title>
        <authorList>
            <person name="Yacoub M.N."/>
            <person name="Stajich J.E."/>
            <person name="James T.Y."/>
        </authorList>
    </citation>
    <scope>NUCLEOTIDE SEQUENCE [LARGE SCALE GENOMIC DNA]</scope>
    <source>
        <strain evidence="13 14">JEL0888</strain>
    </source>
</reference>
<dbReference type="Proteomes" id="UP001527925">
    <property type="component" value="Unassembled WGS sequence"/>
</dbReference>
<dbReference type="InterPro" id="IPR001828">
    <property type="entry name" value="ANF_lig-bd_rcpt"/>
</dbReference>
<evidence type="ECO:0000259" key="12">
    <source>
        <dbReference type="Pfam" id="PF01094"/>
    </source>
</evidence>
<evidence type="ECO:0000256" key="5">
    <source>
        <dbReference type="ARBA" id="ARBA00023136"/>
    </source>
</evidence>
<dbReference type="InterPro" id="IPR002455">
    <property type="entry name" value="GPCR3_GABA-B"/>
</dbReference>
<evidence type="ECO:0000259" key="11">
    <source>
        <dbReference type="Pfam" id="PF00003"/>
    </source>
</evidence>
<sequence length="778" mass="85176">MILLTASGVMAALALVAAAATGAGGGPAIRADNKSDAVLAVAVLSDGYPYRPDQQFFGMRMAALEINNLSTLLPGATLNVQRVTLPPMSQLAAIYDKAVDICDSRNFSFLAGNLRSSTTYATTIVCPNIPFVSTLSSAPVLSDKTRFPLFFRYTHSFAQSARASISHFKYFGWSKVGLVVSNTGILPDLRAMYFSMFSESGINILANVLIPAYNPAISRLYYPQIRQPFEFLKASRLRIFVACIDAAQMIDIMLAANQTGLVGRDYVWATNQFISVYDMTISQRWDVALDPKIMRGVSLITSENQFIAQDPVVCAWTDRFRERLAEALARETGMYTDINMSQTDASQQDYPGSLFLDDPGTDNQPSLFVTSAYDAVWATAYAFDEIITESNSTARALANGLLDSQVSLGKIIGAASRLQAISGVSMFQSNGDPLREKMILLQFTGTSFSIGGTVKAAIILLNATTLNSSLVVDKGQFLWAGVRDFSDTPIDYPLADEDFVSWDWAFTRAIVGICVIMSMSCTATAVFVWLARNSSQLRPMCPSAMIAIAISLGLIQSSPIALIGKHKPVSCAIQLWLAPFGTMLLIITILVKNLQLFFIFRLAMRTRSKTLEWMLAAKNVALFSAILTAVACTPFMFVTWKAPSKSQLVYIDDSDTYKWVCKSPPESHPWIDIGFALMLIVAICAGVLVAMNGNLPKQLNDSLNAHITLLVVTLNIGVGIARFTTPSSGISQITQEFCLSIVTVGVAGYFMLWRRIYKTVRDQIQMRLAMPEQRIALK</sequence>
<feature type="transmembrane region" description="Helical" evidence="9">
    <location>
        <begin position="733"/>
        <end position="752"/>
    </location>
</feature>
<dbReference type="PANTHER" id="PTHR10519">
    <property type="entry name" value="GABA-B RECEPTOR"/>
    <property type="match status" value="1"/>
</dbReference>
<keyword evidence="7" id="KW-0325">Glycoprotein</keyword>
<feature type="transmembrane region" description="Helical" evidence="9">
    <location>
        <begin position="620"/>
        <end position="640"/>
    </location>
</feature>
<evidence type="ECO:0000256" key="3">
    <source>
        <dbReference type="ARBA" id="ARBA00022989"/>
    </source>
</evidence>
<feature type="signal peptide" evidence="10">
    <location>
        <begin position="1"/>
        <end position="18"/>
    </location>
</feature>
<evidence type="ECO:0000256" key="10">
    <source>
        <dbReference type="SAM" id="SignalP"/>
    </source>
</evidence>
<keyword evidence="6" id="KW-0675">Receptor</keyword>
<evidence type="ECO:0000256" key="4">
    <source>
        <dbReference type="ARBA" id="ARBA00023040"/>
    </source>
</evidence>
<dbReference type="Pfam" id="PF01094">
    <property type="entry name" value="ANF_receptor"/>
    <property type="match status" value="1"/>
</dbReference>
<comment type="subcellular location">
    <subcellularLocation>
        <location evidence="1">Membrane</location>
        <topology evidence="1">Multi-pass membrane protein</topology>
    </subcellularLocation>
</comment>
<keyword evidence="3 9" id="KW-1133">Transmembrane helix</keyword>
<accession>A0ABR4NF63</accession>
<evidence type="ECO:0008006" key="15">
    <source>
        <dbReference type="Google" id="ProtNLM"/>
    </source>
</evidence>
<dbReference type="Gene3D" id="3.40.50.2300">
    <property type="match status" value="2"/>
</dbReference>
<feature type="chain" id="PRO_5045556928" description="G-protein coupled receptors family 3 profile domain-containing protein" evidence="10">
    <location>
        <begin position="19"/>
        <end position="778"/>
    </location>
</feature>
<feature type="transmembrane region" description="Helical" evidence="9">
    <location>
        <begin position="576"/>
        <end position="600"/>
    </location>
</feature>
<keyword evidence="2 9" id="KW-0812">Transmembrane</keyword>
<comment type="caution">
    <text evidence="13">The sequence shown here is derived from an EMBL/GenBank/DDBJ whole genome shotgun (WGS) entry which is preliminary data.</text>
</comment>
<evidence type="ECO:0000256" key="6">
    <source>
        <dbReference type="ARBA" id="ARBA00023170"/>
    </source>
</evidence>
<feature type="domain" description="G-protein coupled receptors family 3 profile" evidence="11">
    <location>
        <begin position="501"/>
        <end position="745"/>
    </location>
</feature>
<dbReference type="Pfam" id="PF00003">
    <property type="entry name" value="7tm_3"/>
    <property type="match status" value="1"/>
</dbReference>
<dbReference type="EMBL" id="JADGIZ020000007">
    <property type="protein sequence ID" value="KAL2918174.1"/>
    <property type="molecule type" value="Genomic_DNA"/>
</dbReference>
<keyword evidence="14" id="KW-1185">Reference proteome</keyword>
<gene>
    <name evidence="13" type="ORF">HK105_202101</name>
</gene>
<keyword evidence="5 9" id="KW-0472">Membrane</keyword>
<evidence type="ECO:0000256" key="7">
    <source>
        <dbReference type="ARBA" id="ARBA00023180"/>
    </source>
</evidence>
<protein>
    <recommendedName>
        <fullName evidence="15">G-protein coupled receptors family 3 profile domain-containing protein</fullName>
    </recommendedName>
</protein>
<evidence type="ECO:0000313" key="14">
    <source>
        <dbReference type="Proteomes" id="UP001527925"/>
    </source>
</evidence>
<dbReference type="InterPro" id="IPR028082">
    <property type="entry name" value="Peripla_BP_I"/>
</dbReference>
<evidence type="ECO:0000256" key="9">
    <source>
        <dbReference type="SAM" id="Phobius"/>
    </source>
</evidence>
<feature type="transmembrane region" description="Helical" evidence="9">
    <location>
        <begin position="543"/>
        <end position="564"/>
    </location>
</feature>
<evidence type="ECO:0000256" key="8">
    <source>
        <dbReference type="ARBA" id="ARBA00023224"/>
    </source>
</evidence>
<keyword evidence="4" id="KW-0297">G-protein coupled receptor</keyword>
<proteinExistence type="predicted"/>
<dbReference type="SUPFAM" id="SSF53822">
    <property type="entry name" value="Periplasmic binding protein-like I"/>
    <property type="match status" value="1"/>
</dbReference>
<feature type="transmembrane region" description="Helical" evidence="9">
    <location>
        <begin position="703"/>
        <end position="721"/>
    </location>
</feature>
<feature type="transmembrane region" description="Helical" evidence="9">
    <location>
        <begin position="509"/>
        <end position="531"/>
    </location>
</feature>
<evidence type="ECO:0000256" key="2">
    <source>
        <dbReference type="ARBA" id="ARBA00022692"/>
    </source>
</evidence>
<dbReference type="PANTHER" id="PTHR10519:SF20">
    <property type="entry name" value="G-PROTEIN COUPLED RECEPTOR 156-RELATED"/>
    <property type="match status" value="1"/>
</dbReference>
<evidence type="ECO:0000313" key="13">
    <source>
        <dbReference type="EMBL" id="KAL2918174.1"/>
    </source>
</evidence>
<dbReference type="InterPro" id="IPR017978">
    <property type="entry name" value="GPCR_3_C"/>
</dbReference>
<evidence type="ECO:0000256" key="1">
    <source>
        <dbReference type="ARBA" id="ARBA00004141"/>
    </source>
</evidence>
<keyword evidence="8" id="KW-0807">Transducer</keyword>
<feature type="transmembrane region" description="Helical" evidence="9">
    <location>
        <begin position="673"/>
        <end position="691"/>
    </location>
</feature>